<dbReference type="EMBL" id="BK032642">
    <property type="protein sequence ID" value="DAF52811.1"/>
    <property type="molecule type" value="Genomic_DNA"/>
</dbReference>
<proteinExistence type="predicted"/>
<organism evidence="1">
    <name type="scientific">Siphoviridae sp. ctqSm5</name>
    <dbReference type="NCBI Taxonomy" id="2827949"/>
    <lineage>
        <taxon>Viruses</taxon>
        <taxon>Duplodnaviria</taxon>
        <taxon>Heunggongvirae</taxon>
        <taxon>Uroviricota</taxon>
        <taxon>Caudoviricetes</taxon>
    </lineage>
</organism>
<reference evidence="1" key="1">
    <citation type="journal article" date="2021" name="Proc. Natl. Acad. Sci. U.S.A.">
        <title>A Catalog of Tens of Thousands of Viruses from Human Metagenomes Reveals Hidden Associations with Chronic Diseases.</title>
        <authorList>
            <person name="Tisza M.J."/>
            <person name="Buck C.B."/>
        </authorList>
    </citation>
    <scope>NUCLEOTIDE SEQUENCE</scope>
    <source>
        <strain evidence="1">CtqSm5</strain>
    </source>
</reference>
<name>A0A8S5SPT1_9CAUD</name>
<protein>
    <submittedName>
        <fullName evidence="1">DNA directed RNA polymerase, 7 kDa subunit</fullName>
    </submittedName>
</protein>
<sequence>MAWFILAGIVILFDFAYRVYRLSQPPKAKCQHTFTPLIVEHYSDDKVYKCKYQCIKCGHEVEISNS</sequence>
<evidence type="ECO:0000313" key="1">
    <source>
        <dbReference type="EMBL" id="DAF52811.1"/>
    </source>
</evidence>
<accession>A0A8S5SPT1</accession>